<dbReference type="RefSeq" id="WP_056953215.1">
    <property type="nucleotide sequence ID" value="NZ_AZFK01000001.1"/>
</dbReference>
<dbReference type="InterPro" id="IPR004429">
    <property type="entry name" value="Isopropylmalate_DH"/>
</dbReference>
<evidence type="ECO:0000256" key="2">
    <source>
        <dbReference type="ARBA" id="ARBA00001936"/>
    </source>
</evidence>
<dbReference type="AlphaFoldDB" id="A0A0R1URX4"/>
<evidence type="ECO:0000256" key="18">
    <source>
        <dbReference type="RuleBase" id="RU004445"/>
    </source>
</evidence>
<comment type="cofactor">
    <cofactor evidence="18">
        <name>Mg(2+)</name>
        <dbReference type="ChEBI" id="CHEBI:18420"/>
    </cofactor>
    <cofactor evidence="18">
        <name>Mn(2+)</name>
        <dbReference type="ChEBI" id="CHEBI:29035"/>
    </cofactor>
    <text evidence="18">Binds 1 Mg(2+) or Mn(2+) ion per subunit.</text>
</comment>
<evidence type="ECO:0000256" key="1">
    <source>
        <dbReference type="ARBA" id="ARBA00000624"/>
    </source>
</evidence>
<evidence type="ECO:0000256" key="12">
    <source>
        <dbReference type="ARBA" id="ARBA00023002"/>
    </source>
</evidence>
<dbReference type="GO" id="GO:0051287">
    <property type="term" value="F:NAD binding"/>
    <property type="evidence" value="ECO:0007669"/>
    <property type="project" value="InterPro"/>
</dbReference>
<evidence type="ECO:0000256" key="16">
    <source>
        <dbReference type="NCBIfam" id="TIGR00169"/>
    </source>
</evidence>
<evidence type="ECO:0000256" key="8">
    <source>
        <dbReference type="ARBA" id="ARBA00022430"/>
    </source>
</evidence>
<evidence type="ECO:0000256" key="4">
    <source>
        <dbReference type="ARBA" id="ARBA00008319"/>
    </source>
</evidence>
<protein>
    <recommendedName>
        <fullName evidence="7 16">3-isopropylmalate dehydrogenase</fullName>
        <ecNumber evidence="6 16">1.1.1.85</ecNumber>
    </recommendedName>
</protein>
<keyword evidence="14" id="KW-0464">Manganese</keyword>
<dbReference type="InterPro" id="IPR024084">
    <property type="entry name" value="IsoPropMal-DH-like_dom"/>
</dbReference>
<evidence type="ECO:0000256" key="14">
    <source>
        <dbReference type="ARBA" id="ARBA00023211"/>
    </source>
</evidence>
<evidence type="ECO:0000256" key="3">
    <source>
        <dbReference type="ARBA" id="ARBA00004762"/>
    </source>
</evidence>
<dbReference type="PROSITE" id="PS00470">
    <property type="entry name" value="IDH_IMDH"/>
    <property type="match status" value="1"/>
</dbReference>
<dbReference type="EMBL" id="AZFK01000001">
    <property type="protein sequence ID" value="KRL92651.1"/>
    <property type="molecule type" value="Genomic_DNA"/>
</dbReference>
<comment type="function">
    <text evidence="18">Catalyzes the oxidation of 3-carboxy-2-hydroxy-4-methylpentanoate (3-isopropylmalate) to 3-carboxy-4-methyl-2-oxopentanoate. The product decarboxylates to 4-methyl-2 oxopentanoate.</text>
</comment>
<dbReference type="GO" id="GO:0009098">
    <property type="term" value="P:L-leucine biosynthetic process"/>
    <property type="evidence" value="ECO:0007669"/>
    <property type="project" value="UniProtKB-UniRule"/>
</dbReference>
<evidence type="ECO:0000256" key="13">
    <source>
        <dbReference type="ARBA" id="ARBA00023027"/>
    </source>
</evidence>
<dbReference type="NCBIfam" id="TIGR00169">
    <property type="entry name" value="leuB"/>
    <property type="match status" value="1"/>
</dbReference>
<evidence type="ECO:0000256" key="5">
    <source>
        <dbReference type="ARBA" id="ARBA00011738"/>
    </source>
</evidence>
<dbReference type="GO" id="GO:0005829">
    <property type="term" value="C:cytosol"/>
    <property type="evidence" value="ECO:0007669"/>
    <property type="project" value="TreeGrafter"/>
</dbReference>
<comment type="similarity">
    <text evidence="4">Belongs to the isocitrate and isopropylmalate dehydrogenases family. LeuB type 1 subfamily.</text>
</comment>
<dbReference type="UniPathway" id="UPA00048">
    <property type="reaction ID" value="UER00072"/>
</dbReference>
<evidence type="ECO:0000256" key="17">
    <source>
        <dbReference type="RuleBase" id="RU004443"/>
    </source>
</evidence>
<comment type="cofactor">
    <cofactor evidence="2">
        <name>Mn(2+)</name>
        <dbReference type="ChEBI" id="CHEBI:29035"/>
    </cofactor>
</comment>
<keyword evidence="13 18" id="KW-0520">NAD</keyword>
<evidence type="ECO:0000256" key="15">
    <source>
        <dbReference type="ARBA" id="ARBA00023304"/>
    </source>
</evidence>
<dbReference type="PANTHER" id="PTHR42979:SF1">
    <property type="entry name" value="3-ISOPROPYLMALATE DEHYDROGENASE"/>
    <property type="match status" value="1"/>
</dbReference>
<evidence type="ECO:0000313" key="20">
    <source>
        <dbReference type="EMBL" id="KRL92651.1"/>
    </source>
</evidence>
<evidence type="ECO:0000256" key="10">
    <source>
        <dbReference type="ARBA" id="ARBA00022723"/>
    </source>
</evidence>
<dbReference type="PATRIC" id="fig|1423760.3.peg.663"/>
<organism evidence="20 21">
    <name type="scientific">Limosilactobacillus ingluviei DSM 15946</name>
    <dbReference type="NCBI Taxonomy" id="1423760"/>
    <lineage>
        <taxon>Bacteria</taxon>
        <taxon>Bacillati</taxon>
        <taxon>Bacillota</taxon>
        <taxon>Bacilli</taxon>
        <taxon>Lactobacillales</taxon>
        <taxon>Lactobacillaceae</taxon>
        <taxon>Limosilactobacillus</taxon>
    </lineage>
</organism>
<reference evidence="20 21" key="1">
    <citation type="journal article" date="2015" name="Genome Announc.">
        <title>Expanding the biotechnology potential of lactobacilli through comparative genomics of 213 strains and associated genera.</title>
        <authorList>
            <person name="Sun Z."/>
            <person name="Harris H.M."/>
            <person name="McCann A."/>
            <person name="Guo C."/>
            <person name="Argimon S."/>
            <person name="Zhang W."/>
            <person name="Yang X."/>
            <person name="Jeffery I.B."/>
            <person name="Cooney J.C."/>
            <person name="Kagawa T.F."/>
            <person name="Liu W."/>
            <person name="Song Y."/>
            <person name="Salvetti E."/>
            <person name="Wrobel A."/>
            <person name="Rasinkangas P."/>
            <person name="Parkhill J."/>
            <person name="Rea M.C."/>
            <person name="O'Sullivan O."/>
            <person name="Ritari J."/>
            <person name="Douillard F.P."/>
            <person name="Paul Ross R."/>
            <person name="Yang R."/>
            <person name="Briner A.E."/>
            <person name="Felis G.E."/>
            <person name="de Vos W.M."/>
            <person name="Barrangou R."/>
            <person name="Klaenhammer T.R."/>
            <person name="Caufield P.W."/>
            <person name="Cui Y."/>
            <person name="Zhang H."/>
            <person name="O'Toole P.W."/>
        </authorList>
    </citation>
    <scope>NUCLEOTIDE SEQUENCE [LARGE SCALE GENOMIC DNA]</scope>
    <source>
        <strain evidence="20 21">DSM 15946</strain>
    </source>
</reference>
<keyword evidence="12 17" id="KW-0560">Oxidoreductase</keyword>
<dbReference type="EC" id="1.1.1.85" evidence="6 16"/>
<dbReference type="GO" id="GO:0003862">
    <property type="term" value="F:3-isopropylmalate dehydrogenase activity"/>
    <property type="evidence" value="ECO:0007669"/>
    <property type="project" value="UniProtKB-UniRule"/>
</dbReference>
<sequence length="352" mass="37323">METKEHQIAVLAGDYSGPEMMKAGLAVLAAVSAGTDFKYQLHAYPFGGQGIDQGGDPLPATTLAGCRQADAILLSAIGGPRYDGAVATPEQGLLRLRQALGLFANLRPTQVTPALAPLSPVKEVADVDLVIVRELTAGIYFGQPRQEGEQQALDTATYTRAEVARILRVGFELACQRRHHVTIVDKANVLATSRLWRRVAAELAPQYPTVKVDYRYVDATAMQLINHPQAFDVIITANLFGDILSDEAAVLPGSLGVIPSASLGLTGPNLYEPIHGSAPDLVGQNKVNPLSMINSVAWMLRQSFGRADLAARIDQACQAVLAAGIYTADLGGTATTTEVTQAIVDALTAQAE</sequence>
<keyword evidence="8 18" id="KW-0432">Leucine biosynthesis</keyword>
<comment type="caution">
    <text evidence="20">The sequence shown here is derived from an EMBL/GenBank/DDBJ whole genome shotgun (WGS) entry which is preliminary data.</text>
</comment>
<dbReference type="SUPFAM" id="SSF53659">
    <property type="entry name" value="Isocitrate/Isopropylmalate dehydrogenase-like"/>
    <property type="match status" value="1"/>
</dbReference>
<dbReference type="FunFam" id="3.40.718.10:FF:000006">
    <property type="entry name" value="3-isopropylmalate dehydrogenase"/>
    <property type="match status" value="1"/>
</dbReference>
<keyword evidence="11" id="KW-0460">Magnesium</keyword>
<evidence type="ECO:0000259" key="19">
    <source>
        <dbReference type="SMART" id="SM01329"/>
    </source>
</evidence>
<proteinExistence type="inferred from homology"/>
<comment type="catalytic activity">
    <reaction evidence="1 18">
        <text>(2R,3S)-3-isopropylmalate + NAD(+) = 4-methyl-2-oxopentanoate + CO2 + NADH</text>
        <dbReference type="Rhea" id="RHEA:32271"/>
        <dbReference type="ChEBI" id="CHEBI:16526"/>
        <dbReference type="ChEBI" id="CHEBI:17865"/>
        <dbReference type="ChEBI" id="CHEBI:35121"/>
        <dbReference type="ChEBI" id="CHEBI:57540"/>
        <dbReference type="ChEBI" id="CHEBI:57945"/>
        <dbReference type="EC" id="1.1.1.85"/>
    </reaction>
</comment>
<comment type="subunit">
    <text evidence="5 18">Homodimer.</text>
</comment>
<evidence type="ECO:0000256" key="11">
    <source>
        <dbReference type="ARBA" id="ARBA00022842"/>
    </source>
</evidence>
<dbReference type="PANTHER" id="PTHR42979">
    <property type="entry name" value="3-ISOPROPYLMALATE DEHYDROGENASE"/>
    <property type="match status" value="1"/>
</dbReference>
<dbReference type="GO" id="GO:0000287">
    <property type="term" value="F:magnesium ion binding"/>
    <property type="evidence" value="ECO:0007669"/>
    <property type="project" value="InterPro"/>
</dbReference>
<dbReference type="Gene3D" id="3.40.718.10">
    <property type="entry name" value="Isopropylmalate Dehydrogenase"/>
    <property type="match status" value="1"/>
</dbReference>
<dbReference type="SMART" id="SM01329">
    <property type="entry name" value="Iso_dh"/>
    <property type="match status" value="1"/>
</dbReference>
<evidence type="ECO:0000256" key="9">
    <source>
        <dbReference type="ARBA" id="ARBA00022605"/>
    </source>
</evidence>
<feature type="domain" description="Isopropylmalate dehydrogenase-like" evidence="19">
    <location>
        <begin position="7"/>
        <end position="343"/>
    </location>
</feature>
<accession>A0A0R1URX4</accession>
<keyword evidence="15 18" id="KW-0100">Branched-chain amino acid biosynthesis</keyword>
<name>A0A0R1URX4_9LACO</name>
<dbReference type="InterPro" id="IPR019818">
    <property type="entry name" value="IsoCit/isopropylmalate_DH_CS"/>
</dbReference>
<evidence type="ECO:0000313" key="21">
    <source>
        <dbReference type="Proteomes" id="UP000050816"/>
    </source>
</evidence>
<dbReference type="Pfam" id="PF00180">
    <property type="entry name" value="Iso_dh"/>
    <property type="match status" value="1"/>
</dbReference>
<keyword evidence="9" id="KW-0028">Amino-acid biosynthesis</keyword>
<gene>
    <name evidence="20" type="ORF">FC43_GL000640</name>
</gene>
<dbReference type="Proteomes" id="UP000050816">
    <property type="component" value="Unassembled WGS sequence"/>
</dbReference>
<keyword evidence="10 18" id="KW-0479">Metal-binding</keyword>
<comment type="pathway">
    <text evidence="3 18">Amino-acid biosynthesis; L-leucine biosynthesis; L-leucine from 3-methyl-2-oxobutanoate: step 3/4.</text>
</comment>
<evidence type="ECO:0000256" key="7">
    <source>
        <dbReference type="ARBA" id="ARBA00019276"/>
    </source>
</evidence>
<evidence type="ECO:0000256" key="6">
    <source>
        <dbReference type="ARBA" id="ARBA00013101"/>
    </source>
</evidence>